<evidence type="ECO:0000313" key="3">
    <source>
        <dbReference type="EMBL" id="KRZ46284.1"/>
    </source>
</evidence>
<accession>A0A0V1KGQ3</accession>
<feature type="non-terminal residue" evidence="3">
    <location>
        <position position="344"/>
    </location>
</feature>
<dbReference type="EMBL" id="JYDV01000001">
    <property type="protein sequence ID" value="KRZ46284.1"/>
    <property type="molecule type" value="Genomic_DNA"/>
</dbReference>
<feature type="domain" description="C2H2-type" evidence="2">
    <location>
        <begin position="37"/>
        <end position="59"/>
    </location>
</feature>
<comment type="caution">
    <text evidence="3">The sequence shown here is derived from an EMBL/GenBank/DDBJ whole genome shotgun (WGS) entry which is preliminary data.</text>
</comment>
<feature type="compositionally biased region" description="Basic residues" evidence="1">
    <location>
        <begin position="176"/>
        <end position="185"/>
    </location>
</feature>
<feature type="non-terminal residue" evidence="3">
    <location>
        <position position="1"/>
    </location>
</feature>
<reference evidence="3 4" key="1">
    <citation type="submission" date="2015-01" db="EMBL/GenBank/DDBJ databases">
        <title>Evolution of Trichinella species and genotypes.</title>
        <authorList>
            <person name="Korhonen P.K."/>
            <person name="Edoardo P."/>
            <person name="Giuseppe L.R."/>
            <person name="Gasser R.B."/>
        </authorList>
    </citation>
    <scope>NUCLEOTIDE SEQUENCE [LARGE SCALE GENOMIC DNA]</scope>
    <source>
        <strain evidence="3">ISS176</strain>
    </source>
</reference>
<gene>
    <name evidence="3" type="ORF">T4C_14057</name>
</gene>
<feature type="compositionally biased region" description="Basic residues" evidence="1">
    <location>
        <begin position="192"/>
        <end position="205"/>
    </location>
</feature>
<dbReference type="SMART" id="SM00355">
    <property type="entry name" value="ZnF_C2H2"/>
    <property type="match status" value="3"/>
</dbReference>
<proteinExistence type="predicted"/>
<evidence type="ECO:0000256" key="1">
    <source>
        <dbReference type="SAM" id="MobiDB-lite"/>
    </source>
</evidence>
<evidence type="ECO:0000313" key="4">
    <source>
        <dbReference type="Proteomes" id="UP000054826"/>
    </source>
</evidence>
<name>A0A0V1KGQ3_TRIPS</name>
<dbReference type="Proteomes" id="UP000054826">
    <property type="component" value="Unassembled WGS sequence"/>
</dbReference>
<sequence length="344" mass="38967">LAGKVALKIGKSNSECLCCFILAMDDSVDEQIDFKLCCSRCFEIFCSPAMLILHETMIHRLLPGQVASLAFPPSFEQCDQRSKVSKITFRVVPILDCAGVVSTVLRKARLCEVKSEILLKQEGDTSFSTYISVSMNSSELTDEDQLDRAGMAAGDSVADHGKREEMSLGEAGSTRGRSRRRRKRSVLSNQMARKRRRTARYRSPNRWKPPGRLVDFYPCPHKNDVCSWPDVKRCPVCCENCTSVIETLLHCVFKHGFQLESLQRLVYEPERSVRQLFRGLNCQYCPDRFGKIADCLLHVLQMHGDLFFGRSSSGDLLATCSVFFKNNNFTIIKFVMLLHKIIIS</sequence>
<evidence type="ECO:0000259" key="2">
    <source>
        <dbReference type="PROSITE" id="PS00028"/>
    </source>
</evidence>
<dbReference type="InterPro" id="IPR013087">
    <property type="entry name" value="Znf_C2H2_type"/>
</dbReference>
<dbReference type="AlphaFoldDB" id="A0A0V1KGQ3"/>
<feature type="region of interest" description="Disordered" evidence="1">
    <location>
        <begin position="152"/>
        <end position="206"/>
    </location>
</feature>
<protein>
    <recommendedName>
        <fullName evidence="2">C2H2-type domain-containing protein</fullName>
    </recommendedName>
</protein>
<feature type="compositionally biased region" description="Basic and acidic residues" evidence="1">
    <location>
        <begin position="157"/>
        <end position="166"/>
    </location>
</feature>
<dbReference type="PROSITE" id="PS00028">
    <property type="entry name" value="ZINC_FINGER_C2H2_1"/>
    <property type="match status" value="1"/>
</dbReference>
<organism evidence="3 4">
    <name type="scientific">Trichinella pseudospiralis</name>
    <name type="common">Parasitic roundworm</name>
    <dbReference type="NCBI Taxonomy" id="6337"/>
    <lineage>
        <taxon>Eukaryota</taxon>
        <taxon>Metazoa</taxon>
        <taxon>Ecdysozoa</taxon>
        <taxon>Nematoda</taxon>
        <taxon>Enoplea</taxon>
        <taxon>Dorylaimia</taxon>
        <taxon>Trichinellida</taxon>
        <taxon>Trichinellidae</taxon>
        <taxon>Trichinella</taxon>
    </lineage>
</organism>